<keyword evidence="1" id="KW-0732">Signal</keyword>
<sequence>MLTRLVPILVLVASPALARSAPYVGVWAQKPADCGVAIGDGSGSPMEITKTTVSGWEYRCDIRRVSATRAGWTMRLACASEGTESTETMRFQLVDGGHLHETGSWGTHDYVRCRRD</sequence>
<evidence type="ECO:0000313" key="2">
    <source>
        <dbReference type="EMBL" id="GJD53714.1"/>
    </source>
</evidence>
<dbReference type="RefSeq" id="WP_128563579.1">
    <property type="nucleotide sequence ID" value="NZ_BPQH01000035.1"/>
</dbReference>
<dbReference type="Proteomes" id="UP001055167">
    <property type="component" value="Unassembled WGS sequence"/>
</dbReference>
<reference evidence="2" key="2">
    <citation type="submission" date="2021-08" db="EMBL/GenBank/DDBJ databases">
        <authorList>
            <person name="Tani A."/>
            <person name="Ola A."/>
            <person name="Ogura Y."/>
            <person name="Katsura K."/>
            <person name="Hayashi T."/>
        </authorList>
    </citation>
    <scope>NUCLEOTIDE SEQUENCE</scope>
    <source>
        <strain evidence="2">KCTC 52305</strain>
    </source>
</reference>
<organism evidence="2 3">
    <name type="scientific">Methylobacterium crusticola</name>
    <dbReference type="NCBI Taxonomy" id="1697972"/>
    <lineage>
        <taxon>Bacteria</taxon>
        <taxon>Pseudomonadati</taxon>
        <taxon>Pseudomonadota</taxon>
        <taxon>Alphaproteobacteria</taxon>
        <taxon>Hyphomicrobiales</taxon>
        <taxon>Methylobacteriaceae</taxon>
        <taxon>Methylobacterium</taxon>
    </lineage>
</organism>
<name>A0ABQ4R915_9HYPH</name>
<keyword evidence="3" id="KW-1185">Reference proteome</keyword>
<feature type="signal peptide" evidence="1">
    <location>
        <begin position="1"/>
        <end position="18"/>
    </location>
</feature>
<gene>
    <name evidence="2" type="ORF">OPKNFCMD_6492</name>
</gene>
<feature type="chain" id="PRO_5045082219" description="DUF3617 family protein" evidence="1">
    <location>
        <begin position="19"/>
        <end position="116"/>
    </location>
</feature>
<proteinExistence type="predicted"/>
<evidence type="ECO:0000313" key="3">
    <source>
        <dbReference type="Proteomes" id="UP001055167"/>
    </source>
</evidence>
<reference evidence="2" key="1">
    <citation type="journal article" date="2021" name="Front. Microbiol.">
        <title>Comprehensive Comparative Genomics and Phenotyping of Methylobacterium Species.</title>
        <authorList>
            <person name="Alessa O."/>
            <person name="Ogura Y."/>
            <person name="Fujitani Y."/>
            <person name="Takami H."/>
            <person name="Hayashi T."/>
            <person name="Sahin N."/>
            <person name="Tani A."/>
        </authorList>
    </citation>
    <scope>NUCLEOTIDE SEQUENCE</scope>
    <source>
        <strain evidence="2">KCTC 52305</strain>
    </source>
</reference>
<protein>
    <recommendedName>
        <fullName evidence="4">DUF3617 family protein</fullName>
    </recommendedName>
</protein>
<comment type="caution">
    <text evidence="2">The sequence shown here is derived from an EMBL/GenBank/DDBJ whole genome shotgun (WGS) entry which is preliminary data.</text>
</comment>
<accession>A0ABQ4R915</accession>
<dbReference type="EMBL" id="BPQH01000035">
    <property type="protein sequence ID" value="GJD53714.1"/>
    <property type="molecule type" value="Genomic_DNA"/>
</dbReference>
<evidence type="ECO:0008006" key="4">
    <source>
        <dbReference type="Google" id="ProtNLM"/>
    </source>
</evidence>
<evidence type="ECO:0000256" key="1">
    <source>
        <dbReference type="SAM" id="SignalP"/>
    </source>
</evidence>